<dbReference type="AlphaFoldDB" id="A0ABD1UYE7"/>
<evidence type="ECO:0000256" key="6">
    <source>
        <dbReference type="ARBA" id="ARBA00022723"/>
    </source>
</evidence>
<keyword evidence="3" id="KW-0723">Serine/threonine-protein kinase</keyword>
<keyword evidence="7" id="KW-0677">Repeat</keyword>
<dbReference type="Pfam" id="PF00069">
    <property type="entry name" value="Pkinase"/>
    <property type="match status" value="1"/>
</dbReference>
<keyword evidence="8 15" id="KW-0547">Nucleotide-binding</keyword>
<name>A0ABD1UYE7_9LAMI</name>
<feature type="domain" description="EF-hand" evidence="18">
    <location>
        <begin position="319"/>
        <end position="354"/>
    </location>
</feature>
<evidence type="ECO:0000313" key="19">
    <source>
        <dbReference type="EMBL" id="KAL2530084.1"/>
    </source>
</evidence>
<dbReference type="FunFam" id="3.30.200.20:FF:000004">
    <property type="entry name" value="Calcium-dependent protein kinase 1"/>
    <property type="match status" value="1"/>
</dbReference>
<evidence type="ECO:0000256" key="7">
    <source>
        <dbReference type="ARBA" id="ARBA00022737"/>
    </source>
</evidence>
<protein>
    <recommendedName>
        <fullName evidence="2">non-specific serine/threonine protein kinase</fullName>
        <ecNumber evidence="2">2.7.11.1</ecNumber>
    </recommendedName>
</protein>
<evidence type="ECO:0000256" key="16">
    <source>
        <dbReference type="SAM" id="MobiDB-lite"/>
    </source>
</evidence>
<dbReference type="InterPro" id="IPR018247">
    <property type="entry name" value="EF_Hand_1_Ca_BS"/>
</dbReference>
<dbReference type="Pfam" id="PF13499">
    <property type="entry name" value="EF-hand_7"/>
    <property type="match status" value="2"/>
</dbReference>
<dbReference type="InterPro" id="IPR000719">
    <property type="entry name" value="Prot_kinase_dom"/>
</dbReference>
<feature type="binding site" evidence="15">
    <location>
        <position position="95"/>
    </location>
    <ligand>
        <name>ATP</name>
        <dbReference type="ChEBI" id="CHEBI:30616"/>
    </ligand>
</feature>
<comment type="catalytic activity">
    <reaction evidence="13">
        <text>L-threonyl-[protein] + ATP = O-phospho-L-threonyl-[protein] + ADP + H(+)</text>
        <dbReference type="Rhea" id="RHEA:46608"/>
        <dbReference type="Rhea" id="RHEA-COMP:11060"/>
        <dbReference type="Rhea" id="RHEA-COMP:11605"/>
        <dbReference type="ChEBI" id="CHEBI:15378"/>
        <dbReference type="ChEBI" id="CHEBI:30013"/>
        <dbReference type="ChEBI" id="CHEBI:30616"/>
        <dbReference type="ChEBI" id="CHEBI:61977"/>
        <dbReference type="ChEBI" id="CHEBI:456216"/>
        <dbReference type="EC" id="2.7.11.1"/>
    </reaction>
</comment>
<evidence type="ECO:0000256" key="11">
    <source>
        <dbReference type="ARBA" id="ARBA00022840"/>
    </source>
</evidence>
<evidence type="ECO:0000259" key="18">
    <source>
        <dbReference type="PROSITE" id="PS50222"/>
    </source>
</evidence>
<feature type="compositionally biased region" description="Polar residues" evidence="16">
    <location>
        <begin position="1"/>
        <end position="14"/>
    </location>
</feature>
<comment type="caution">
    <text evidence="19">The sequence shown here is derived from an EMBL/GenBank/DDBJ whole genome shotgun (WGS) entry which is preliminary data.</text>
</comment>
<dbReference type="Gene3D" id="1.10.238.10">
    <property type="entry name" value="EF-hand"/>
    <property type="match status" value="1"/>
</dbReference>
<dbReference type="InterPro" id="IPR017441">
    <property type="entry name" value="Protein_kinase_ATP_BS"/>
</dbReference>
<evidence type="ECO:0000256" key="2">
    <source>
        <dbReference type="ARBA" id="ARBA00012513"/>
    </source>
</evidence>
<sequence>MGTCMSVQGNSSFLKKTRQQKPLSLDESENGKAGTEKTSMPLSQKMSRPIQVLKDPTTPDEIFKKYEFGKELGRGEFGITYQCCNIENGERVACKKISKSKLRTEIDVEDVRREVQIMRHLPKHPNIVRYKEVFEDKDAIYLVMELCEGGELFDRIVARGHYTERAAALVTKTILEVVKMQRNLVKGMLEANPYSRSTVKEVVADNLPDEQLDGIKKMFQMMDTDKNGNLSFQELKDGLNMIGHSVPDPDVQMLLDAADVDGNGMLNCEEFLTLAVHLKRMSSEDHLRQAFLYFDKDESGFIEFEELRESLLDEHHVPTNDQLVQDIIFDADLDKDGRISYAEFKAMMTKGMDWKMASRQYSRAMLNALSMKLFRDKSLMKLHYQLVNLDIQLIQFT</sequence>
<dbReference type="InterPro" id="IPR050205">
    <property type="entry name" value="CDPK_Ser/Thr_kinases"/>
</dbReference>
<feature type="domain" description="EF-hand" evidence="18">
    <location>
        <begin position="210"/>
        <end position="245"/>
    </location>
</feature>
<evidence type="ECO:0000256" key="3">
    <source>
        <dbReference type="ARBA" id="ARBA00022527"/>
    </source>
</evidence>
<dbReference type="SUPFAM" id="SSF47473">
    <property type="entry name" value="EF-hand"/>
    <property type="match status" value="1"/>
</dbReference>
<evidence type="ECO:0000256" key="10">
    <source>
        <dbReference type="ARBA" id="ARBA00022837"/>
    </source>
</evidence>
<evidence type="ECO:0000256" key="8">
    <source>
        <dbReference type="ARBA" id="ARBA00022741"/>
    </source>
</evidence>
<comment type="similarity">
    <text evidence="12">Belongs to the protein kinase superfamily. Ser/Thr protein kinase family. CDPK subfamily.</text>
</comment>
<evidence type="ECO:0000256" key="9">
    <source>
        <dbReference type="ARBA" id="ARBA00022777"/>
    </source>
</evidence>
<dbReference type="Proteomes" id="UP001604277">
    <property type="component" value="Unassembled WGS sequence"/>
</dbReference>
<keyword evidence="20" id="KW-1185">Reference proteome</keyword>
<evidence type="ECO:0000256" key="14">
    <source>
        <dbReference type="ARBA" id="ARBA00048679"/>
    </source>
</evidence>
<proteinExistence type="inferred from homology"/>
<keyword evidence="11 15" id="KW-0067">ATP-binding</keyword>
<dbReference type="SMART" id="SM00054">
    <property type="entry name" value="EFh"/>
    <property type="match status" value="4"/>
</dbReference>
<dbReference type="Gene3D" id="1.10.510.10">
    <property type="entry name" value="Transferase(Phosphotransferase) domain 1"/>
    <property type="match status" value="1"/>
</dbReference>
<dbReference type="PROSITE" id="PS50011">
    <property type="entry name" value="PROTEIN_KINASE_DOM"/>
    <property type="match status" value="1"/>
</dbReference>
<evidence type="ECO:0000259" key="17">
    <source>
        <dbReference type="PROSITE" id="PS50011"/>
    </source>
</evidence>
<dbReference type="PANTHER" id="PTHR24349">
    <property type="entry name" value="SERINE/THREONINE-PROTEIN KINASE"/>
    <property type="match status" value="1"/>
</dbReference>
<evidence type="ECO:0000256" key="4">
    <source>
        <dbReference type="ARBA" id="ARBA00022553"/>
    </source>
</evidence>
<keyword evidence="4" id="KW-0597">Phosphoprotein</keyword>
<keyword evidence="10" id="KW-0106">Calcium</keyword>
<comment type="catalytic activity">
    <reaction evidence="14">
        <text>L-seryl-[protein] + ATP = O-phospho-L-seryl-[protein] + ADP + H(+)</text>
        <dbReference type="Rhea" id="RHEA:17989"/>
        <dbReference type="Rhea" id="RHEA-COMP:9863"/>
        <dbReference type="Rhea" id="RHEA-COMP:11604"/>
        <dbReference type="ChEBI" id="CHEBI:15378"/>
        <dbReference type="ChEBI" id="CHEBI:29999"/>
        <dbReference type="ChEBI" id="CHEBI:30616"/>
        <dbReference type="ChEBI" id="CHEBI:83421"/>
        <dbReference type="ChEBI" id="CHEBI:456216"/>
        <dbReference type="EC" id="2.7.11.1"/>
    </reaction>
</comment>
<evidence type="ECO:0000256" key="13">
    <source>
        <dbReference type="ARBA" id="ARBA00047899"/>
    </source>
</evidence>
<dbReference type="EMBL" id="JBFOLJ010000006">
    <property type="protein sequence ID" value="KAL2530084.1"/>
    <property type="molecule type" value="Genomic_DNA"/>
</dbReference>
<comment type="similarity">
    <text evidence="1">Belongs to the protein kinase superfamily. CAMK Ser/Thr protein kinase family. CaMK subfamily.</text>
</comment>
<gene>
    <name evidence="19" type="ORF">Fot_22685</name>
</gene>
<evidence type="ECO:0000256" key="1">
    <source>
        <dbReference type="ARBA" id="ARBA00005354"/>
    </source>
</evidence>
<evidence type="ECO:0000256" key="5">
    <source>
        <dbReference type="ARBA" id="ARBA00022679"/>
    </source>
</evidence>
<dbReference type="GO" id="GO:0046872">
    <property type="term" value="F:metal ion binding"/>
    <property type="evidence" value="ECO:0007669"/>
    <property type="project" value="UniProtKB-KW"/>
</dbReference>
<evidence type="ECO:0000313" key="20">
    <source>
        <dbReference type="Proteomes" id="UP001604277"/>
    </source>
</evidence>
<dbReference type="SUPFAM" id="SSF56112">
    <property type="entry name" value="Protein kinase-like (PK-like)"/>
    <property type="match status" value="1"/>
</dbReference>
<dbReference type="FunFam" id="1.10.238.10:FF:000003">
    <property type="entry name" value="Calmodulin A"/>
    <property type="match status" value="1"/>
</dbReference>
<feature type="domain" description="EF-hand" evidence="18">
    <location>
        <begin position="282"/>
        <end position="317"/>
    </location>
</feature>
<dbReference type="PROSITE" id="PS00018">
    <property type="entry name" value="EF_HAND_1"/>
    <property type="match status" value="4"/>
</dbReference>
<evidence type="ECO:0000256" key="15">
    <source>
        <dbReference type="PROSITE-ProRule" id="PRU10141"/>
    </source>
</evidence>
<dbReference type="GO" id="GO:0005524">
    <property type="term" value="F:ATP binding"/>
    <property type="evidence" value="ECO:0007669"/>
    <property type="project" value="UniProtKB-UniRule"/>
</dbReference>
<keyword evidence="6" id="KW-0479">Metal-binding</keyword>
<dbReference type="GO" id="GO:0004674">
    <property type="term" value="F:protein serine/threonine kinase activity"/>
    <property type="evidence" value="ECO:0007669"/>
    <property type="project" value="UniProtKB-KW"/>
</dbReference>
<dbReference type="PROSITE" id="PS00107">
    <property type="entry name" value="PROTEIN_KINASE_ATP"/>
    <property type="match status" value="1"/>
</dbReference>
<feature type="region of interest" description="Disordered" evidence="16">
    <location>
        <begin position="1"/>
        <end position="44"/>
    </location>
</feature>
<dbReference type="EC" id="2.7.11.1" evidence="2"/>
<feature type="domain" description="EF-hand" evidence="18">
    <location>
        <begin position="246"/>
        <end position="281"/>
    </location>
</feature>
<organism evidence="19 20">
    <name type="scientific">Forsythia ovata</name>
    <dbReference type="NCBI Taxonomy" id="205694"/>
    <lineage>
        <taxon>Eukaryota</taxon>
        <taxon>Viridiplantae</taxon>
        <taxon>Streptophyta</taxon>
        <taxon>Embryophyta</taxon>
        <taxon>Tracheophyta</taxon>
        <taxon>Spermatophyta</taxon>
        <taxon>Magnoliopsida</taxon>
        <taxon>eudicotyledons</taxon>
        <taxon>Gunneridae</taxon>
        <taxon>Pentapetalae</taxon>
        <taxon>asterids</taxon>
        <taxon>lamiids</taxon>
        <taxon>Lamiales</taxon>
        <taxon>Oleaceae</taxon>
        <taxon>Forsythieae</taxon>
        <taxon>Forsythia</taxon>
    </lineage>
</organism>
<feature type="domain" description="Protein kinase" evidence="17">
    <location>
        <begin position="66"/>
        <end position="374"/>
    </location>
</feature>
<keyword evidence="9 19" id="KW-0418">Kinase</keyword>
<dbReference type="PROSITE" id="PS50222">
    <property type="entry name" value="EF_HAND_2"/>
    <property type="match status" value="4"/>
</dbReference>
<keyword evidence="5" id="KW-0808">Transferase</keyword>
<dbReference type="InterPro" id="IPR011992">
    <property type="entry name" value="EF-hand-dom_pair"/>
</dbReference>
<evidence type="ECO:0000256" key="12">
    <source>
        <dbReference type="ARBA" id="ARBA00024334"/>
    </source>
</evidence>
<dbReference type="InterPro" id="IPR011009">
    <property type="entry name" value="Kinase-like_dom_sf"/>
</dbReference>
<dbReference type="InterPro" id="IPR002048">
    <property type="entry name" value="EF_hand_dom"/>
</dbReference>
<reference evidence="20" key="1">
    <citation type="submission" date="2024-07" db="EMBL/GenBank/DDBJ databases">
        <title>Two chromosome-level genome assemblies of Korean endemic species Abeliophyllum distichum and Forsythia ovata (Oleaceae).</title>
        <authorList>
            <person name="Jang H."/>
        </authorList>
    </citation>
    <scope>NUCLEOTIDE SEQUENCE [LARGE SCALE GENOMIC DNA]</scope>
</reference>
<accession>A0ABD1UYE7</accession>